<feature type="non-terminal residue" evidence="4">
    <location>
        <position position="104"/>
    </location>
</feature>
<dbReference type="PANTHER" id="PTHR10869">
    <property type="entry name" value="PROLYL 4-HYDROXYLASE ALPHA SUBUNIT"/>
    <property type="match status" value="1"/>
</dbReference>
<protein>
    <submittedName>
        <fullName evidence="4">Transmembrane prolyl 4-hydroxylase</fullName>
    </submittedName>
</protein>
<dbReference type="InterPro" id="IPR044862">
    <property type="entry name" value="Pro_4_hyd_alph_FE2OG_OXY"/>
</dbReference>
<dbReference type="GO" id="GO:0005783">
    <property type="term" value="C:endoplasmic reticulum"/>
    <property type="evidence" value="ECO:0007669"/>
    <property type="project" value="TreeGrafter"/>
</dbReference>
<keyword evidence="2" id="KW-0408">Iron</keyword>
<organism evidence="4 5">
    <name type="scientific">Tetrabaena socialis</name>
    <dbReference type="NCBI Taxonomy" id="47790"/>
    <lineage>
        <taxon>Eukaryota</taxon>
        <taxon>Viridiplantae</taxon>
        <taxon>Chlorophyta</taxon>
        <taxon>core chlorophytes</taxon>
        <taxon>Chlorophyceae</taxon>
        <taxon>CS clade</taxon>
        <taxon>Chlamydomonadales</taxon>
        <taxon>Tetrabaenaceae</taxon>
        <taxon>Tetrabaena</taxon>
    </lineage>
</organism>
<comment type="caution">
    <text evidence="4">The sequence shown here is derived from an EMBL/GenBank/DDBJ whole genome shotgun (WGS) entry which is preliminary data.</text>
</comment>
<dbReference type="Pfam" id="PF13640">
    <property type="entry name" value="2OG-FeII_Oxy_3"/>
    <property type="match status" value="1"/>
</dbReference>
<evidence type="ECO:0000313" key="5">
    <source>
        <dbReference type="Proteomes" id="UP000236333"/>
    </source>
</evidence>
<dbReference type="PANTHER" id="PTHR10869:SF246">
    <property type="entry name" value="TRANSMEMBRANE PROLYL 4-HYDROXYLASE"/>
    <property type="match status" value="1"/>
</dbReference>
<dbReference type="InterPro" id="IPR045054">
    <property type="entry name" value="P4HA-like"/>
</dbReference>
<feature type="domain" description="Prolyl 4-hydroxylase alpha subunit Fe(2+) 2OG dioxygenase" evidence="3">
    <location>
        <begin position="5"/>
        <end position="97"/>
    </location>
</feature>
<dbReference type="Gene3D" id="2.60.120.620">
    <property type="entry name" value="q2cbj1_9rhob like domain"/>
    <property type="match status" value="1"/>
</dbReference>
<evidence type="ECO:0000313" key="4">
    <source>
        <dbReference type="EMBL" id="PNG99242.1"/>
    </source>
</evidence>
<dbReference type="AlphaFoldDB" id="A0A2J7ZG37"/>
<dbReference type="GO" id="GO:0046872">
    <property type="term" value="F:metal ion binding"/>
    <property type="evidence" value="ECO:0007669"/>
    <property type="project" value="UniProtKB-KW"/>
</dbReference>
<dbReference type="EMBL" id="PGGS01003577">
    <property type="protein sequence ID" value="PNG99242.1"/>
    <property type="molecule type" value="Genomic_DNA"/>
</dbReference>
<name>A0A2J7ZG37_9CHLO</name>
<keyword evidence="4" id="KW-0472">Membrane</keyword>
<evidence type="ECO:0000256" key="1">
    <source>
        <dbReference type="ARBA" id="ARBA00022723"/>
    </source>
</evidence>
<evidence type="ECO:0000259" key="3">
    <source>
        <dbReference type="Pfam" id="PF13640"/>
    </source>
</evidence>
<gene>
    <name evidence="4" type="ORF">TSOC_014985</name>
</gene>
<feature type="non-terminal residue" evidence="4">
    <location>
        <position position="1"/>
    </location>
</feature>
<proteinExistence type="predicted"/>
<accession>A0A2J7ZG37</accession>
<keyword evidence="1" id="KW-0479">Metal-binding</keyword>
<reference evidence="4 5" key="1">
    <citation type="journal article" date="2017" name="Mol. Biol. Evol.">
        <title>The 4-celled Tetrabaena socialis nuclear genome reveals the essential components for genetic control of cell number at the origin of multicellularity in the volvocine lineage.</title>
        <authorList>
            <person name="Featherston J."/>
            <person name="Arakaki Y."/>
            <person name="Hanschen E.R."/>
            <person name="Ferris P.J."/>
            <person name="Michod R.E."/>
            <person name="Olson B.J.S.C."/>
            <person name="Nozaki H."/>
            <person name="Durand P.M."/>
        </authorList>
    </citation>
    <scope>NUCLEOTIDE SEQUENCE [LARGE SCALE GENOMIC DNA]</scope>
    <source>
        <strain evidence="4 5">NIES-571</strain>
    </source>
</reference>
<sequence>YGPQYSQRVATVIVILADDDLEGGFTVFKREGKANENKAISNWTGCDTDGGLKYKPRAGDAVLFWSTLPDGTIDPHSLHGSCPVISGTKWAAVKWLRNKGGYNP</sequence>
<evidence type="ECO:0000256" key="2">
    <source>
        <dbReference type="ARBA" id="ARBA00023004"/>
    </source>
</evidence>
<dbReference type="Proteomes" id="UP000236333">
    <property type="component" value="Unassembled WGS sequence"/>
</dbReference>
<dbReference type="GO" id="GO:0004656">
    <property type="term" value="F:procollagen-proline 4-dioxygenase activity"/>
    <property type="evidence" value="ECO:0007669"/>
    <property type="project" value="TreeGrafter"/>
</dbReference>
<dbReference type="OrthoDB" id="420380at2759"/>
<keyword evidence="5" id="KW-1185">Reference proteome</keyword>
<keyword evidence="4" id="KW-0812">Transmembrane</keyword>